<dbReference type="OrthoDB" id="69784at2759"/>
<dbReference type="Proteomes" id="UP000663852">
    <property type="component" value="Unassembled WGS sequence"/>
</dbReference>
<dbReference type="Gene3D" id="3.30.559.10">
    <property type="entry name" value="Chloramphenicol acetyltransferase-like domain"/>
    <property type="match status" value="1"/>
</dbReference>
<dbReference type="PANTHER" id="PTHR28037">
    <property type="entry name" value="ALCOHOL O-ACETYLTRANSFERASE 1-RELATED"/>
    <property type="match status" value="1"/>
</dbReference>
<proteinExistence type="predicted"/>
<organism evidence="6 8">
    <name type="scientific">Adineta ricciae</name>
    <name type="common">Rotifer</name>
    <dbReference type="NCBI Taxonomy" id="249248"/>
    <lineage>
        <taxon>Eukaryota</taxon>
        <taxon>Metazoa</taxon>
        <taxon>Spiralia</taxon>
        <taxon>Gnathifera</taxon>
        <taxon>Rotifera</taxon>
        <taxon>Eurotatoria</taxon>
        <taxon>Bdelloidea</taxon>
        <taxon>Adinetida</taxon>
        <taxon>Adinetidae</taxon>
        <taxon>Adineta</taxon>
    </lineage>
</organism>
<name>A0A814W2B5_ADIRI</name>
<keyword evidence="3" id="KW-0812">Transmembrane</keyword>
<evidence type="ECO:0000256" key="3">
    <source>
        <dbReference type="SAM" id="Phobius"/>
    </source>
</evidence>
<protein>
    <recommendedName>
        <fullName evidence="4">Phthiocerol/phthiodiolone dimycocerosyl transferase C-terminal domain-containing protein</fullName>
    </recommendedName>
</protein>
<dbReference type="SUPFAM" id="SSF52777">
    <property type="entry name" value="CoA-dependent acyltransferases"/>
    <property type="match status" value="2"/>
</dbReference>
<dbReference type="EMBL" id="CAJNOR010001020">
    <property type="protein sequence ID" value="CAF1058360.1"/>
    <property type="molecule type" value="Genomic_DNA"/>
</dbReference>
<dbReference type="GO" id="GO:0016746">
    <property type="term" value="F:acyltransferase activity"/>
    <property type="evidence" value="ECO:0007669"/>
    <property type="project" value="UniProtKB-KW"/>
</dbReference>
<dbReference type="Proteomes" id="UP000663828">
    <property type="component" value="Unassembled WGS sequence"/>
</dbReference>
<dbReference type="Pfam" id="PF16911">
    <property type="entry name" value="PapA_C"/>
    <property type="match status" value="1"/>
</dbReference>
<keyword evidence="3" id="KW-0472">Membrane</keyword>
<feature type="domain" description="Phthiocerol/phthiodiolone dimycocerosyl transferase C-terminal" evidence="4">
    <location>
        <begin position="254"/>
        <end position="400"/>
    </location>
</feature>
<dbReference type="PANTHER" id="PTHR28037:SF1">
    <property type="entry name" value="ALCOHOL O-ACETYLTRANSFERASE 1-RELATED"/>
    <property type="match status" value="1"/>
</dbReference>
<dbReference type="InterPro" id="IPR031641">
    <property type="entry name" value="PapA_C"/>
</dbReference>
<evidence type="ECO:0000313" key="7">
    <source>
        <dbReference type="Proteomes" id="UP000663828"/>
    </source>
</evidence>
<evidence type="ECO:0000256" key="1">
    <source>
        <dbReference type="ARBA" id="ARBA00022679"/>
    </source>
</evidence>
<evidence type="ECO:0000313" key="8">
    <source>
        <dbReference type="Proteomes" id="UP000663852"/>
    </source>
</evidence>
<dbReference type="InterPro" id="IPR023213">
    <property type="entry name" value="CAT-like_dom_sf"/>
</dbReference>
<dbReference type="AlphaFoldDB" id="A0A814W2B5"/>
<dbReference type="EMBL" id="CAJNOJ010000146">
    <property type="protein sequence ID" value="CAF1196107.1"/>
    <property type="molecule type" value="Genomic_DNA"/>
</dbReference>
<sequence>MARYFRKRAFDTSPEKHVCTSTENALIKLTQRFHGVSRLGEVLYLQGPYISLEQLNAAVARLQRRHPALRSRLRAHPTNRDCFMFEEDEKLQLPIEELPRKREERNHFWLQEWPRREKDPINIGDPMAKLWLLQDPNDKDDPNGFREVVLMCEHCISDGQSMSNAAHELLQILSDNTGHACEQPLPWGISMEAAIRNSLSVVNRILTLSRFFFSTIHTLIANRLPVARVPFAEVDFDINEMDHYCHTEIIHGVLSKEMTAKLLVKCRQNGVTVTSAVTSAILAITATLIQVRDGRDATMIFTLSADTRRRCMPPVPNHDLAYHASGIVPFSLPVSAAPKTPEDLWQLAHTYSRHTNACVNAGQILACGLFTAKVYEMSLSPIRAAYIPTFGTSSWGVLPFVEQYGPWQLIGATPFFNLLRAPFPFTIVQTVNGVLTMMFGIACPLIPASTLMTIRNRCMDTLQQMIDN</sequence>
<evidence type="ECO:0000256" key="2">
    <source>
        <dbReference type="ARBA" id="ARBA00023315"/>
    </source>
</evidence>
<gene>
    <name evidence="6" type="ORF">EDS130_LOCUS25090</name>
    <name evidence="5" type="ORF">XAT740_LOCUS16149</name>
</gene>
<dbReference type="InterPro" id="IPR052058">
    <property type="entry name" value="Alcohol_O-acetyltransferase"/>
</dbReference>
<dbReference type="Gene3D" id="3.30.559.30">
    <property type="entry name" value="Nonribosomal peptide synthetase, condensation domain"/>
    <property type="match status" value="1"/>
</dbReference>
<evidence type="ECO:0000313" key="6">
    <source>
        <dbReference type="EMBL" id="CAF1196107.1"/>
    </source>
</evidence>
<evidence type="ECO:0000313" key="5">
    <source>
        <dbReference type="EMBL" id="CAF1058360.1"/>
    </source>
</evidence>
<accession>A0A814W2B5</accession>
<keyword evidence="2" id="KW-0012">Acyltransferase</keyword>
<keyword evidence="7" id="KW-1185">Reference proteome</keyword>
<keyword evidence="3" id="KW-1133">Transmembrane helix</keyword>
<evidence type="ECO:0000259" key="4">
    <source>
        <dbReference type="Pfam" id="PF16911"/>
    </source>
</evidence>
<keyword evidence="1" id="KW-0808">Transferase</keyword>
<comment type="caution">
    <text evidence="6">The sequence shown here is derived from an EMBL/GenBank/DDBJ whole genome shotgun (WGS) entry which is preliminary data.</text>
</comment>
<feature type="transmembrane region" description="Helical" evidence="3">
    <location>
        <begin position="434"/>
        <end position="454"/>
    </location>
</feature>
<reference evidence="6" key="1">
    <citation type="submission" date="2021-02" db="EMBL/GenBank/DDBJ databases">
        <authorList>
            <person name="Nowell W R."/>
        </authorList>
    </citation>
    <scope>NUCLEOTIDE SEQUENCE</scope>
</reference>